<name>A0A9P4P1J8_9PEZI</name>
<evidence type="ECO:0000256" key="1">
    <source>
        <dbReference type="SAM" id="MobiDB-lite"/>
    </source>
</evidence>
<accession>A0A9P4P1J8</accession>
<feature type="region of interest" description="Disordered" evidence="1">
    <location>
        <begin position="255"/>
        <end position="322"/>
    </location>
</feature>
<dbReference type="EMBL" id="MU007012">
    <property type="protein sequence ID" value="KAF2435615.1"/>
    <property type="molecule type" value="Genomic_DNA"/>
</dbReference>
<feature type="compositionally biased region" description="Polar residues" evidence="1">
    <location>
        <begin position="299"/>
        <end position="322"/>
    </location>
</feature>
<sequence length="322" mass="34681">MAVMDELNNSPEQRRQMGAGLRNLLLQQERAQHVGDPQAQEPHQPSAEDYDIPTHQANQLRQPTPILEERESQGKPSSSSCQKHDYDRGAYDAASSPHGDTHPSVSDTNAARSRPWTTRPAHVHDPPDLGRRIPSPLDVGGTTGSSSTSEPLTRESKAQDALSSPIKTHAAKKNHTTTMTPPLKADYPVSDVWSDVGSGWDFGGAASSVADSAHLSRFTGVGGLDDESDFFAPEVEKNRVANRAADGFELRRRAAEQHRALAAQTPPATAGRAQSPIDIGSSEDRHTHNVAGMPLESSLADQSWSSSPRTLGLSTTKTRSPQ</sequence>
<proteinExistence type="predicted"/>
<protein>
    <submittedName>
        <fullName evidence="2">Uncharacterized protein</fullName>
    </submittedName>
</protein>
<comment type="caution">
    <text evidence="2">The sequence shown here is derived from an EMBL/GenBank/DDBJ whole genome shotgun (WGS) entry which is preliminary data.</text>
</comment>
<feature type="region of interest" description="Disordered" evidence="1">
    <location>
        <begin position="1"/>
        <end position="185"/>
    </location>
</feature>
<dbReference type="AlphaFoldDB" id="A0A9P4P1J8"/>
<organism evidence="2 3">
    <name type="scientific">Tothia fuscella</name>
    <dbReference type="NCBI Taxonomy" id="1048955"/>
    <lineage>
        <taxon>Eukaryota</taxon>
        <taxon>Fungi</taxon>
        <taxon>Dikarya</taxon>
        <taxon>Ascomycota</taxon>
        <taxon>Pezizomycotina</taxon>
        <taxon>Dothideomycetes</taxon>
        <taxon>Pleosporomycetidae</taxon>
        <taxon>Venturiales</taxon>
        <taxon>Cylindrosympodiaceae</taxon>
        <taxon>Tothia</taxon>
    </lineage>
</organism>
<reference evidence="2" key="1">
    <citation type="journal article" date="2020" name="Stud. Mycol.">
        <title>101 Dothideomycetes genomes: a test case for predicting lifestyles and emergence of pathogens.</title>
        <authorList>
            <person name="Haridas S."/>
            <person name="Albert R."/>
            <person name="Binder M."/>
            <person name="Bloem J."/>
            <person name="Labutti K."/>
            <person name="Salamov A."/>
            <person name="Andreopoulos B."/>
            <person name="Baker S."/>
            <person name="Barry K."/>
            <person name="Bills G."/>
            <person name="Bluhm B."/>
            <person name="Cannon C."/>
            <person name="Castanera R."/>
            <person name="Culley D."/>
            <person name="Daum C."/>
            <person name="Ezra D."/>
            <person name="Gonzalez J."/>
            <person name="Henrissat B."/>
            <person name="Kuo A."/>
            <person name="Liang C."/>
            <person name="Lipzen A."/>
            <person name="Lutzoni F."/>
            <person name="Magnuson J."/>
            <person name="Mondo S."/>
            <person name="Nolan M."/>
            <person name="Ohm R."/>
            <person name="Pangilinan J."/>
            <person name="Park H.-J."/>
            <person name="Ramirez L."/>
            <person name="Alfaro M."/>
            <person name="Sun H."/>
            <person name="Tritt A."/>
            <person name="Yoshinaga Y."/>
            <person name="Zwiers L.-H."/>
            <person name="Turgeon B."/>
            <person name="Goodwin S."/>
            <person name="Spatafora J."/>
            <person name="Crous P."/>
            <person name="Grigoriev I."/>
        </authorList>
    </citation>
    <scope>NUCLEOTIDE SEQUENCE</scope>
    <source>
        <strain evidence="2">CBS 130266</strain>
    </source>
</reference>
<evidence type="ECO:0000313" key="2">
    <source>
        <dbReference type="EMBL" id="KAF2435615.1"/>
    </source>
</evidence>
<evidence type="ECO:0000313" key="3">
    <source>
        <dbReference type="Proteomes" id="UP000800235"/>
    </source>
</evidence>
<gene>
    <name evidence="2" type="ORF">EJ08DRAFT_645312</name>
</gene>
<keyword evidence="3" id="KW-1185">Reference proteome</keyword>
<dbReference type="Proteomes" id="UP000800235">
    <property type="component" value="Unassembled WGS sequence"/>
</dbReference>
<feature type="compositionally biased region" description="Basic and acidic residues" evidence="1">
    <location>
        <begin position="122"/>
        <end position="131"/>
    </location>
</feature>